<dbReference type="eggNOG" id="ENOG502T3CE">
    <property type="taxonomic scope" value="Eukaryota"/>
</dbReference>
<accession>N1PMF1</accession>
<dbReference type="Proteomes" id="UP000016933">
    <property type="component" value="Unassembled WGS sequence"/>
</dbReference>
<dbReference type="OrthoDB" id="10461536at2759"/>
<evidence type="ECO:0000256" key="1">
    <source>
        <dbReference type="SAM" id="Coils"/>
    </source>
</evidence>
<feature type="coiled-coil region" evidence="1">
    <location>
        <begin position="30"/>
        <end position="57"/>
    </location>
</feature>
<sequence length="498" mass="57406">MDVCGHEIFPELIEEAEPQKRSSNPLGDLMRNLRKQEREETAARVAAEREKQQKEAEFHLSDTEDYFPHDIRDARVSGHTTCRLLELPPDVLNLIVDHSAPRSQSLPGDFQTYTAALKHLRLLHPCFAYLRLLLNRLFGNLTMRADPDQLKELHKGIERIAPFVKKITFCSSKVKRADMAKRKRRDSSHEIRRVLGRRVEKTLEDGRLLTTWTGVLQQCQNLQDFAIIRGHVDEDNIDLGPSAHALINVVAKCIVAANKSPRNISIDHKIDNEMIWTTMPEWRHLDYRRLEHLDFSLVLQCLLNKYNSRVVFKREAMLLLSHVLRASSGSLQSLSSAGHTLKALVDMQMPVLSVLRKLHLSGSDIFVDPVRLSRTIAHFGSLRELRLEKLKIKPYKNIQHWQPVFGAIRRHPNELYVDLVDLHIDSPVGPKCRLNVTLRLPQPVRKVADNDSVTETIEKMIINYMSKHGEWYLLDSWDPALYEESNQEPLGEDWQVDS</sequence>
<keyword evidence="3" id="KW-1185">Reference proteome</keyword>
<reference evidence="3" key="1">
    <citation type="journal article" date="2012" name="PLoS Genet.">
        <title>The genomes of the fungal plant pathogens Cladosporium fulvum and Dothistroma septosporum reveal adaptation to different hosts and lifestyles but also signatures of common ancestry.</title>
        <authorList>
            <person name="de Wit P.J.G.M."/>
            <person name="van der Burgt A."/>
            <person name="Oekmen B."/>
            <person name="Stergiopoulos I."/>
            <person name="Abd-Elsalam K.A."/>
            <person name="Aerts A.L."/>
            <person name="Bahkali A.H."/>
            <person name="Beenen H.G."/>
            <person name="Chettri P."/>
            <person name="Cox M.P."/>
            <person name="Datema E."/>
            <person name="de Vries R.P."/>
            <person name="Dhillon B."/>
            <person name="Ganley A.R."/>
            <person name="Griffiths S.A."/>
            <person name="Guo Y."/>
            <person name="Hamelin R.C."/>
            <person name="Henrissat B."/>
            <person name="Kabir M.S."/>
            <person name="Jashni M.K."/>
            <person name="Kema G."/>
            <person name="Klaubauf S."/>
            <person name="Lapidus A."/>
            <person name="Levasseur A."/>
            <person name="Lindquist E."/>
            <person name="Mehrabi R."/>
            <person name="Ohm R.A."/>
            <person name="Owen T.J."/>
            <person name="Salamov A."/>
            <person name="Schwelm A."/>
            <person name="Schijlen E."/>
            <person name="Sun H."/>
            <person name="van den Burg H.A."/>
            <person name="van Ham R.C.H.J."/>
            <person name="Zhang S."/>
            <person name="Goodwin S.B."/>
            <person name="Grigoriev I.V."/>
            <person name="Collemare J."/>
            <person name="Bradshaw R.E."/>
        </authorList>
    </citation>
    <scope>NUCLEOTIDE SEQUENCE [LARGE SCALE GENOMIC DNA]</scope>
    <source>
        <strain evidence="3">NZE10 / CBS 128990</strain>
    </source>
</reference>
<organism evidence="2 3">
    <name type="scientific">Dothistroma septosporum (strain NZE10 / CBS 128990)</name>
    <name type="common">Red band needle blight fungus</name>
    <name type="synonym">Mycosphaerella pini</name>
    <dbReference type="NCBI Taxonomy" id="675120"/>
    <lineage>
        <taxon>Eukaryota</taxon>
        <taxon>Fungi</taxon>
        <taxon>Dikarya</taxon>
        <taxon>Ascomycota</taxon>
        <taxon>Pezizomycotina</taxon>
        <taxon>Dothideomycetes</taxon>
        <taxon>Dothideomycetidae</taxon>
        <taxon>Mycosphaerellales</taxon>
        <taxon>Mycosphaerellaceae</taxon>
        <taxon>Dothistroma</taxon>
    </lineage>
</organism>
<evidence type="ECO:0000313" key="2">
    <source>
        <dbReference type="EMBL" id="EME42611.1"/>
    </source>
</evidence>
<keyword evidence="1" id="KW-0175">Coiled coil</keyword>
<dbReference type="HOGENOM" id="CLU_547481_0_0_1"/>
<protein>
    <submittedName>
        <fullName evidence="2">Uncharacterized protein</fullName>
    </submittedName>
</protein>
<dbReference type="AlphaFoldDB" id="N1PMF1"/>
<gene>
    <name evidence="2" type="ORF">DOTSEDRAFT_36447</name>
</gene>
<dbReference type="EMBL" id="KB446541">
    <property type="protein sequence ID" value="EME42611.1"/>
    <property type="molecule type" value="Genomic_DNA"/>
</dbReference>
<evidence type="ECO:0000313" key="3">
    <source>
        <dbReference type="Proteomes" id="UP000016933"/>
    </source>
</evidence>
<name>N1PMF1_DOTSN</name>
<reference evidence="2 3" key="2">
    <citation type="journal article" date="2012" name="PLoS Pathog.">
        <title>Diverse lifestyles and strategies of plant pathogenesis encoded in the genomes of eighteen Dothideomycetes fungi.</title>
        <authorList>
            <person name="Ohm R.A."/>
            <person name="Feau N."/>
            <person name="Henrissat B."/>
            <person name="Schoch C.L."/>
            <person name="Horwitz B.A."/>
            <person name="Barry K.W."/>
            <person name="Condon B.J."/>
            <person name="Copeland A.C."/>
            <person name="Dhillon B."/>
            <person name="Glaser F."/>
            <person name="Hesse C.N."/>
            <person name="Kosti I."/>
            <person name="LaButti K."/>
            <person name="Lindquist E.A."/>
            <person name="Lucas S."/>
            <person name="Salamov A.A."/>
            <person name="Bradshaw R.E."/>
            <person name="Ciuffetti L."/>
            <person name="Hamelin R.C."/>
            <person name="Kema G.H.J."/>
            <person name="Lawrence C."/>
            <person name="Scott J.A."/>
            <person name="Spatafora J.W."/>
            <person name="Turgeon B.G."/>
            <person name="de Wit P.J.G.M."/>
            <person name="Zhong S."/>
            <person name="Goodwin S.B."/>
            <person name="Grigoriev I.V."/>
        </authorList>
    </citation>
    <scope>NUCLEOTIDE SEQUENCE [LARGE SCALE GENOMIC DNA]</scope>
    <source>
        <strain evidence="3">NZE10 / CBS 128990</strain>
    </source>
</reference>
<proteinExistence type="predicted"/>